<feature type="region of interest" description="Disordered" evidence="1">
    <location>
        <begin position="146"/>
        <end position="176"/>
    </location>
</feature>
<dbReference type="KEGG" id="asn:112551127"/>
<evidence type="ECO:0000313" key="2">
    <source>
        <dbReference type="Proteomes" id="UP000189705"/>
    </source>
</evidence>
<protein>
    <submittedName>
        <fullName evidence="3 4">Uncharacterized protein LOC112551127</fullName>
    </submittedName>
</protein>
<gene>
    <name evidence="3 4" type="primary">LOC112551127</name>
</gene>
<feature type="region of interest" description="Disordered" evidence="1">
    <location>
        <begin position="340"/>
        <end position="361"/>
    </location>
</feature>
<proteinExistence type="predicted"/>
<accession>A0A3Q0H6J9</accession>
<dbReference type="GeneID" id="112551127"/>
<evidence type="ECO:0000313" key="4">
    <source>
        <dbReference type="RefSeq" id="XP_025066041.1"/>
    </source>
</evidence>
<evidence type="ECO:0000256" key="1">
    <source>
        <dbReference type="SAM" id="MobiDB-lite"/>
    </source>
</evidence>
<dbReference type="RefSeq" id="XP_025066041.1">
    <property type="nucleotide sequence ID" value="XM_025210256.1"/>
</dbReference>
<name>A0A3Q0H6J9_ALLSI</name>
<dbReference type="Proteomes" id="UP000189705">
    <property type="component" value="Unplaced"/>
</dbReference>
<organism evidence="2 3">
    <name type="scientific">Alligator sinensis</name>
    <name type="common">Chinese alligator</name>
    <dbReference type="NCBI Taxonomy" id="38654"/>
    <lineage>
        <taxon>Eukaryota</taxon>
        <taxon>Metazoa</taxon>
        <taxon>Chordata</taxon>
        <taxon>Craniata</taxon>
        <taxon>Vertebrata</taxon>
        <taxon>Euteleostomi</taxon>
        <taxon>Archelosauria</taxon>
        <taxon>Archosauria</taxon>
        <taxon>Crocodylia</taxon>
        <taxon>Alligatoridae</taxon>
        <taxon>Alligatorinae</taxon>
        <taxon>Alligator</taxon>
    </lineage>
</organism>
<dbReference type="AlphaFoldDB" id="A0A3Q0H6J9"/>
<reference evidence="3 4" key="1">
    <citation type="submission" date="2025-04" db="UniProtKB">
        <authorList>
            <consortium name="RefSeq"/>
        </authorList>
    </citation>
    <scope>IDENTIFICATION</scope>
</reference>
<keyword evidence="2" id="KW-1185">Reference proteome</keyword>
<sequence>MASGVCAREQGAPGRDGDRCIVLGREETSWRLQHHVLCLAGTCQSRAGPAPVLSQLGYSGEGISGMVLPWGPCRALAQLSWHVWAPGRAKELSSFLQGHCAGAQAGGKRECPDLPRGTWGQGQGQSCHRLQGLHRAASCRSQTSLPVSLQGSHPLPAPMSSPSPARGSQFHLLSEPGPALHTKHEQESSLAHVPTGLCCAVTAVTCLPLLCSPRDPGPGHNVEPGNLVWIFPLSASFPGEAVRSSPAGHASWGVQGCVGTHACLPVCTRLLTCPSACVRVRVRSRCLHESPCSTLAVARSSRGPWDWAHALPEQHCGLPSLPSARAGAARLRLAGIKAAGRRGSRGLGHGRGRTSRRSPSRLAGACGRVGVYAQQLRPPPTAAGCGRAGPWRHC</sequence>
<evidence type="ECO:0000313" key="3">
    <source>
        <dbReference type="RefSeq" id="XP_025066040.1"/>
    </source>
</evidence>
<dbReference type="RefSeq" id="XP_025066040.1">
    <property type="nucleotide sequence ID" value="XM_025210255.1"/>
</dbReference>
<feature type="compositionally biased region" description="Basic residues" evidence="1">
    <location>
        <begin position="340"/>
        <end position="359"/>
    </location>
</feature>